<feature type="transmembrane region" description="Helical" evidence="6">
    <location>
        <begin position="430"/>
        <end position="451"/>
    </location>
</feature>
<dbReference type="Gene3D" id="3.60.15.10">
    <property type="entry name" value="Ribonuclease Z/Hydroxyacylglutathione hydrolase-like"/>
    <property type="match status" value="1"/>
</dbReference>
<dbReference type="PANTHER" id="PTHR30619">
    <property type="entry name" value="DNA INTERNALIZATION/COMPETENCE PROTEIN COMEC/REC2"/>
    <property type="match status" value="1"/>
</dbReference>
<reference evidence="10 11" key="1">
    <citation type="submission" date="2023-07" db="EMBL/GenBank/DDBJ databases">
        <title>Sequencing the genomes of 1000 actinobacteria strains.</title>
        <authorList>
            <person name="Klenk H.-P."/>
        </authorList>
    </citation>
    <scope>NUCLEOTIDE SEQUENCE [LARGE SCALE GENOMIC DNA]</scope>
    <source>
        <strain evidence="10 11">DSM 17163</strain>
    </source>
</reference>
<evidence type="ECO:0000313" key="11">
    <source>
        <dbReference type="Proteomes" id="UP001243212"/>
    </source>
</evidence>
<proteinExistence type="predicted"/>
<feature type="transmembrane region" description="Helical" evidence="6">
    <location>
        <begin position="44"/>
        <end position="66"/>
    </location>
</feature>
<dbReference type="Proteomes" id="UP001243212">
    <property type="component" value="Unassembled WGS sequence"/>
</dbReference>
<dbReference type="PANTHER" id="PTHR30619:SF7">
    <property type="entry name" value="BETA-LACTAMASE DOMAIN PROTEIN"/>
    <property type="match status" value="1"/>
</dbReference>
<dbReference type="EMBL" id="JAUSQX010000001">
    <property type="protein sequence ID" value="MDP9805629.1"/>
    <property type="molecule type" value="Genomic_DNA"/>
</dbReference>
<feature type="transmembrane region" description="Helical" evidence="6">
    <location>
        <begin position="340"/>
        <end position="359"/>
    </location>
</feature>
<feature type="transmembrane region" description="Helical" evidence="6">
    <location>
        <begin position="7"/>
        <end position="32"/>
    </location>
</feature>
<evidence type="ECO:0000259" key="9">
    <source>
        <dbReference type="Pfam" id="PF13567"/>
    </source>
</evidence>
<dbReference type="RefSeq" id="WP_307681901.1">
    <property type="nucleotide sequence ID" value="NZ_JAUSQX010000001.1"/>
</dbReference>
<keyword evidence="2" id="KW-1003">Cell membrane</keyword>
<sequence>MQDYRLLLPAVAVWIVAIIGSVDYTALGLFGLVLTLGGLLADRWYILVVGIALTASAISGMAHAMLKESDVLARLVATEQEVIVTGVVDSNPRQTAESYRANARIYAVQANDTTATSSQSVQLIWSDVELSRGSEFTGSGRLRALPEEYSALAVLDLTEVSVLEIDSPVAVIREELRKAVENRPWHAQLIPGVVVGDDTGLPEHIVQDMRILGLSHLTAVSGAHVSLVIAVILGVLGRRRPGVAGIISAFALIGLVQLVGAEASVLRAGYMGLFVCVALAIRRATTAFPLLCLTIIIVALLDVELARSLGFQLSAVATGAIIVFSYPLQKRLAEQIPSAIADVLSISLIAAVATGPLLLNIQDRASIWSAVANALVSPVVAPLTILGMLGALLLPVAVWAAIPLLRMCEIFTLWMATVTAKLINLPGSNLPTHIALIGHAIIVVVLVAGVYVGMVHYVLTAFALMAGAAALAPTLPTQAHPANWETIQCDVGQGSAYLARKGTSHILIDVGPEDGRISTCLSDAGIERIDLLIISHFDADHVRGLAELIDAVEIGQVWYSENLHPHYNSSWARDLLDHHEIPHRTARKGDTYSSFEQGENSGEPMIEIVGPVVTTNNDQSTNADSLVAVVNTQTHRTLALADAPYERQLTLRSEVDEIDIVIVGHHGAADQSQELAEHLRPTITLVSVGENDYGHPTDNALRIWDAPIMARTDECGPITITATDVVSQCRADME</sequence>
<dbReference type="InterPro" id="IPR036866">
    <property type="entry name" value="RibonucZ/Hydroxyglut_hydro"/>
</dbReference>
<name>A0ABT9NE17_9ACTO</name>
<feature type="domain" description="ComEC/Rec2-related protein" evidence="8">
    <location>
        <begin position="194"/>
        <end position="450"/>
    </location>
</feature>
<evidence type="ECO:0000256" key="1">
    <source>
        <dbReference type="ARBA" id="ARBA00004651"/>
    </source>
</evidence>
<evidence type="ECO:0000256" key="3">
    <source>
        <dbReference type="ARBA" id="ARBA00022692"/>
    </source>
</evidence>
<keyword evidence="3 6" id="KW-0812">Transmembrane</keyword>
<comment type="subcellular location">
    <subcellularLocation>
        <location evidence="1">Cell membrane</location>
        <topology evidence="1">Multi-pass membrane protein</topology>
    </subcellularLocation>
</comment>
<dbReference type="InterPro" id="IPR001279">
    <property type="entry name" value="Metallo-B-lactamas"/>
</dbReference>
<accession>A0ABT9NE17</accession>
<dbReference type="SUPFAM" id="SSF56281">
    <property type="entry name" value="Metallo-hydrolase/oxidoreductase"/>
    <property type="match status" value="1"/>
</dbReference>
<dbReference type="InterPro" id="IPR052159">
    <property type="entry name" value="Competence_DNA_uptake"/>
</dbReference>
<evidence type="ECO:0000256" key="6">
    <source>
        <dbReference type="SAM" id="Phobius"/>
    </source>
</evidence>
<feature type="transmembrane region" description="Helical" evidence="6">
    <location>
        <begin position="242"/>
        <end position="261"/>
    </location>
</feature>
<keyword evidence="4 6" id="KW-1133">Transmembrane helix</keyword>
<feature type="domain" description="DUF4131" evidence="9">
    <location>
        <begin position="27"/>
        <end position="144"/>
    </location>
</feature>
<evidence type="ECO:0000256" key="2">
    <source>
        <dbReference type="ARBA" id="ARBA00022475"/>
    </source>
</evidence>
<feature type="transmembrane region" description="Helical" evidence="6">
    <location>
        <begin position="217"/>
        <end position="236"/>
    </location>
</feature>
<dbReference type="InterPro" id="IPR025405">
    <property type="entry name" value="DUF4131"/>
</dbReference>
<dbReference type="Pfam" id="PF03772">
    <property type="entry name" value="Competence"/>
    <property type="match status" value="1"/>
</dbReference>
<dbReference type="Pfam" id="PF00753">
    <property type="entry name" value="Lactamase_B"/>
    <property type="match status" value="1"/>
</dbReference>
<feature type="transmembrane region" description="Helical" evidence="6">
    <location>
        <begin position="273"/>
        <end position="297"/>
    </location>
</feature>
<protein>
    <submittedName>
        <fullName evidence="10">Competence protein ComEC</fullName>
    </submittedName>
</protein>
<dbReference type="Pfam" id="PF13567">
    <property type="entry name" value="DUF4131"/>
    <property type="match status" value="1"/>
</dbReference>
<evidence type="ECO:0000256" key="5">
    <source>
        <dbReference type="ARBA" id="ARBA00023136"/>
    </source>
</evidence>
<evidence type="ECO:0000259" key="7">
    <source>
        <dbReference type="Pfam" id="PF00753"/>
    </source>
</evidence>
<dbReference type="InterPro" id="IPR004477">
    <property type="entry name" value="ComEC_N"/>
</dbReference>
<comment type="caution">
    <text evidence="10">The sequence shown here is derived from an EMBL/GenBank/DDBJ whole genome shotgun (WGS) entry which is preliminary data.</text>
</comment>
<feature type="transmembrane region" description="Helical" evidence="6">
    <location>
        <begin position="309"/>
        <end position="328"/>
    </location>
</feature>
<gene>
    <name evidence="10" type="ORF">J2S70_000211</name>
</gene>
<keyword evidence="5 6" id="KW-0472">Membrane</keyword>
<evidence type="ECO:0000259" key="8">
    <source>
        <dbReference type="Pfam" id="PF03772"/>
    </source>
</evidence>
<organism evidence="10 11">
    <name type="scientific">Trueperella bonasi</name>
    <dbReference type="NCBI Taxonomy" id="312286"/>
    <lineage>
        <taxon>Bacteria</taxon>
        <taxon>Bacillati</taxon>
        <taxon>Actinomycetota</taxon>
        <taxon>Actinomycetes</taxon>
        <taxon>Actinomycetales</taxon>
        <taxon>Actinomycetaceae</taxon>
        <taxon>Trueperella</taxon>
    </lineage>
</organism>
<evidence type="ECO:0000313" key="10">
    <source>
        <dbReference type="EMBL" id="MDP9805629.1"/>
    </source>
</evidence>
<keyword evidence="11" id="KW-1185">Reference proteome</keyword>
<feature type="domain" description="Metallo-beta-lactamase" evidence="7">
    <location>
        <begin position="490"/>
        <end position="621"/>
    </location>
</feature>
<evidence type="ECO:0000256" key="4">
    <source>
        <dbReference type="ARBA" id="ARBA00022989"/>
    </source>
</evidence>
<dbReference type="NCBIfam" id="TIGR00360">
    <property type="entry name" value="ComEC_N-term"/>
    <property type="match status" value="1"/>
</dbReference>